<name>A0A5D2WHU6_GOSMU</name>
<evidence type="ECO:0000313" key="2">
    <source>
        <dbReference type="EMBL" id="TYJ01216.1"/>
    </source>
</evidence>
<dbReference type="AlphaFoldDB" id="A0A5D2WHU6"/>
<feature type="region of interest" description="Disordered" evidence="1">
    <location>
        <begin position="1"/>
        <end position="27"/>
    </location>
</feature>
<evidence type="ECO:0000256" key="1">
    <source>
        <dbReference type="SAM" id="MobiDB-lite"/>
    </source>
</evidence>
<dbReference type="EMBL" id="CM017648">
    <property type="protein sequence ID" value="TYJ01216.1"/>
    <property type="molecule type" value="Genomic_DNA"/>
</dbReference>
<accession>A0A5D2WHU6</accession>
<gene>
    <name evidence="2" type="ORF">E1A91_A13G138000v1</name>
</gene>
<proteinExistence type="predicted"/>
<reference evidence="2 3" key="1">
    <citation type="submission" date="2019-07" db="EMBL/GenBank/DDBJ databases">
        <title>WGS assembly of Gossypium mustelinum.</title>
        <authorList>
            <person name="Chen Z.J."/>
            <person name="Sreedasyam A."/>
            <person name="Ando A."/>
            <person name="Song Q."/>
            <person name="De L."/>
            <person name="Hulse-Kemp A."/>
            <person name="Ding M."/>
            <person name="Ye W."/>
            <person name="Kirkbride R."/>
            <person name="Jenkins J."/>
            <person name="Plott C."/>
            <person name="Lovell J."/>
            <person name="Lin Y.-M."/>
            <person name="Vaughn R."/>
            <person name="Liu B."/>
            <person name="Li W."/>
            <person name="Simpson S."/>
            <person name="Scheffler B."/>
            <person name="Saski C."/>
            <person name="Grover C."/>
            <person name="Hu G."/>
            <person name="Conover J."/>
            <person name="Carlson J."/>
            <person name="Shu S."/>
            <person name="Boston L."/>
            <person name="Williams M."/>
            <person name="Peterson D."/>
            <person name="Mcgee K."/>
            <person name="Jones D."/>
            <person name="Wendel J."/>
            <person name="Stelly D."/>
            <person name="Grimwood J."/>
            <person name="Schmutz J."/>
        </authorList>
    </citation>
    <scope>NUCLEOTIDE SEQUENCE [LARGE SCALE GENOMIC DNA]</scope>
    <source>
        <strain evidence="2">1408120.09</strain>
    </source>
</reference>
<sequence>MATETLVDKKSEEEEVKDKENEEGSKEEVTAKLLEFLESPRTTIDVLLADKEQKVKSVRLHQAKILVLQRHRIHQPRESF</sequence>
<protein>
    <submittedName>
        <fullName evidence="2">Uncharacterized protein</fullName>
    </submittedName>
</protein>
<dbReference type="Proteomes" id="UP000323597">
    <property type="component" value="Chromosome A13"/>
</dbReference>
<evidence type="ECO:0000313" key="3">
    <source>
        <dbReference type="Proteomes" id="UP000323597"/>
    </source>
</evidence>
<keyword evidence="3" id="KW-1185">Reference proteome</keyword>
<organism evidence="2 3">
    <name type="scientific">Gossypium mustelinum</name>
    <name type="common">Cotton</name>
    <name type="synonym">Gossypium caicoense</name>
    <dbReference type="NCBI Taxonomy" id="34275"/>
    <lineage>
        <taxon>Eukaryota</taxon>
        <taxon>Viridiplantae</taxon>
        <taxon>Streptophyta</taxon>
        <taxon>Embryophyta</taxon>
        <taxon>Tracheophyta</taxon>
        <taxon>Spermatophyta</taxon>
        <taxon>Magnoliopsida</taxon>
        <taxon>eudicotyledons</taxon>
        <taxon>Gunneridae</taxon>
        <taxon>Pentapetalae</taxon>
        <taxon>rosids</taxon>
        <taxon>malvids</taxon>
        <taxon>Malvales</taxon>
        <taxon>Malvaceae</taxon>
        <taxon>Malvoideae</taxon>
        <taxon>Gossypium</taxon>
    </lineage>
</organism>